<organism evidence="1 2">
    <name type="scientific">Fibrobacter intestinalis</name>
    <dbReference type="NCBI Taxonomy" id="28122"/>
    <lineage>
        <taxon>Bacteria</taxon>
        <taxon>Pseudomonadati</taxon>
        <taxon>Fibrobacterota</taxon>
        <taxon>Fibrobacteria</taxon>
        <taxon>Fibrobacterales</taxon>
        <taxon>Fibrobacteraceae</taxon>
        <taxon>Fibrobacter</taxon>
    </lineage>
</organism>
<dbReference type="AlphaFoldDB" id="A0A1M6S8E9"/>
<gene>
    <name evidence="1" type="ORF">SAMN05720469_10576</name>
</gene>
<evidence type="ECO:0000313" key="1">
    <source>
        <dbReference type="EMBL" id="SHK40959.1"/>
    </source>
</evidence>
<protein>
    <submittedName>
        <fullName evidence="1">Uncharacterized protein</fullName>
    </submittedName>
</protein>
<dbReference type="Proteomes" id="UP000184275">
    <property type="component" value="Unassembled WGS sequence"/>
</dbReference>
<dbReference type="EMBL" id="FRAW01000005">
    <property type="protein sequence ID" value="SHK40959.1"/>
    <property type="molecule type" value="Genomic_DNA"/>
</dbReference>
<accession>A0A1M6S8E9</accession>
<dbReference type="RefSeq" id="WP_073302979.1">
    <property type="nucleotide sequence ID" value="NZ_FRAW01000005.1"/>
</dbReference>
<proteinExistence type="predicted"/>
<evidence type="ECO:0000313" key="2">
    <source>
        <dbReference type="Proteomes" id="UP000184275"/>
    </source>
</evidence>
<name>A0A1M6S8E9_9BACT</name>
<sequence>MSNAKEIYSEASKYYCETKVPSSPMDQERYNRSKAREARFNENWKKEKVNIIDIVNQYAPNAEAYEKGYKFYFEGTDNVVMCDMVAGYLRIKNKETRLFYMLDGTLTDSKDGTHFKIKRKEEM</sequence>
<reference evidence="2" key="1">
    <citation type="submission" date="2016-11" db="EMBL/GenBank/DDBJ databases">
        <authorList>
            <person name="Varghese N."/>
            <person name="Submissions S."/>
        </authorList>
    </citation>
    <scope>NUCLEOTIDE SEQUENCE [LARGE SCALE GENOMIC DNA]</scope>
    <source>
        <strain evidence="2">UWOS</strain>
    </source>
</reference>
<keyword evidence="2" id="KW-1185">Reference proteome</keyword>